<dbReference type="GeneID" id="112050928"/>
<feature type="domain" description="KATNIP" evidence="2">
    <location>
        <begin position="270"/>
        <end position="380"/>
    </location>
</feature>
<dbReference type="InterPro" id="IPR026704">
    <property type="entry name" value="KATNIP"/>
</dbReference>
<dbReference type="Proteomes" id="UP001652582">
    <property type="component" value="Chromosome 19"/>
</dbReference>
<dbReference type="AlphaFoldDB" id="A0A6J1NPI6"/>
<feature type="region of interest" description="Disordered" evidence="1">
    <location>
        <begin position="399"/>
        <end position="422"/>
    </location>
</feature>
<proteinExistence type="predicted"/>
<feature type="compositionally biased region" description="Polar residues" evidence="1">
    <location>
        <begin position="173"/>
        <end position="185"/>
    </location>
</feature>
<reference evidence="4" key="1">
    <citation type="submission" date="2025-08" db="UniProtKB">
        <authorList>
            <consortium name="RefSeq"/>
        </authorList>
    </citation>
    <scope>IDENTIFICATION</scope>
</reference>
<dbReference type="Pfam" id="PF14652">
    <property type="entry name" value="DUF4457"/>
    <property type="match status" value="3"/>
</dbReference>
<gene>
    <name evidence="4" type="primary">LOC112050928</name>
</gene>
<feature type="region of interest" description="Disordered" evidence="1">
    <location>
        <begin position="170"/>
        <end position="211"/>
    </location>
</feature>
<sequence>MLNTDGPIMAQKHGFEESSEDTKVPLWLEDITKKIKETHIRNNVSDCSSTFDFTRPNYGNTKIENHRLLRRTSLDTTVDMILKSQKHQNAHSADALRSNRNNGFIHNGRRKPNVNGKLEWSDNANGATNDFLSDLLPHYVTPRHRALNSTFDDDFNDVILGSHFVESSRKNNKLVSRESSNSSKPTYKPPSINGNLKKPTTNSSKNSQQERLKSEFVIPELPEGRLLEIKIYSNWGDKFLVGLNGVEMFDSNGHQVDIEKVWTDSDTGDHSKYGRLENIVDGVCRTRDDNHAWSASVPRALPIAVTVLLATCTKLALLRIWNYNKSRIYSSRGVRLVQIKLDDQIIFHGEIARASGELKGSMQSFGDTILFTKDSNILESILANDKNFQALLKDNEPLTDPLNIEKRPPTANASKNNSSPTIEGDLGISDHVIKYVVQNITLTLMSNWGQKHRIGLTGIDVLCNDKSMEVIRAHAYLSDINDDQSPTSHIECKSLFNGNNITTKVDDMWCTNFVPGKRFCHIVIEFVEPTEITSIRIWNYNENMDMSYIGAKHIRISLDEEPLNQEAILLRRAPGDTCYDYVQHLELASLDDRLNCHQTSSTTPEWLYGTLELKVPTGFVLQISIYSTWGDPYYVGLTGVELYDLHGNMIDVSESNVCAQPASVNVLESRSRVRDVRTPARLVDGHNSRASHAHHSWLAPILPNTLNRVFFVFDTPVSVYGMKIWNYGKTPIRGVKEFGVLMDDLLVYTGSLDMAKGEELAPQWICLQDADVDNLSPSPSDASRSTTSGSVADPAARPHTAVHGFSFKSDPPH</sequence>
<feature type="compositionally biased region" description="Polar residues" evidence="1">
    <location>
        <begin position="775"/>
        <end position="790"/>
    </location>
</feature>
<feature type="domain" description="KATNIP" evidence="2">
    <location>
        <begin position="442"/>
        <end position="755"/>
    </location>
</feature>
<feature type="region of interest" description="Disordered" evidence="1">
    <location>
        <begin position="89"/>
        <end position="110"/>
    </location>
</feature>
<dbReference type="RefSeq" id="XP_023945111.2">
    <property type="nucleotide sequence ID" value="XM_024089343.2"/>
</dbReference>
<evidence type="ECO:0000256" key="1">
    <source>
        <dbReference type="SAM" id="MobiDB-lite"/>
    </source>
</evidence>
<evidence type="ECO:0000259" key="2">
    <source>
        <dbReference type="Pfam" id="PF14652"/>
    </source>
</evidence>
<dbReference type="PANTHER" id="PTHR21534">
    <property type="entry name" value="KATANIN-INTERACTING PROTEIN"/>
    <property type="match status" value="1"/>
</dbReference>
<feature type="compositionally biased region" description="Polar residues" evidence="1">
    <location>
        <begin position="411"/>
        <end position="421"/>
    </location>
</feature>
<feature type="compositionally biased region" description="Polar residues" evidence="1">
    <location>
        <begin position="192"/>
        <end position="207"/>
    </location>
</feature>
<protein>
    <submittedName>
        <fullName evidence="4">Katanin-interacting protein</fullName>
    </submittedName>
</protein>
<keyword evidence="3" id="KW-1185">Reference proteome</keyword>
<dbReference type="PANTHER" id="PTHR21534:SF0">
    <property type="entry name" value="KATANIN-INTERACTING PROTEIN"/>
    <property type="match status" value="1"/>
</dbReference>
<dbReference type="OrthoDB" id="304622at2759"/>
<feature type="domain" description="KATNIP" evidence="2">
    <location>
        <begin position="200"/>
        <end position="260"/>
    </location>
</feature>
<accession>A0A6J1NPI6</accession>
<feature type="region of interest" description="Disordered" evidence="1">
    <location>
        <begin position="775"/>
        <end position="813"/>
    </location>
</feature>
<evidence type="ECO:0000313" key="3">
    <source>
        <dbReference type="Proteomes" id="UP001652582"/>
    </source>
</evidence>
<dbReference type="KEGG" id="bany:112050928"/>
<dbReference type="InterPro" id="IPR027859">
    <property type="entry name" value="KATNIP_dom"/>
</dbReference>
<name>A0A6J1NPI6_BICAN</name>
<organism evidence="3 4">
    <name type="scientific">Bicyclus anynana</name>
    <name type="common">Squinting bush brown butterfly</name>
    <dbReference type="NCBI Taxonomy" id="110368"/>
    <lineage>
        <taxon>Eukaryota</taxon>
        <taxon>Metazoa</taxon>
        <taxon>Ecdysozoa</taxon>
        <taxon>Arthropoda</taxon>
        <taxon>Hexapoda</taxon>
        <taxon>Insecta</taxon>
        <taxon>Pterygota</taxon>
        <taxon>Neoptera</taxon>
        <taxon>Endopterygota</taxon>
        <taxon>Lepidoptera</taxon>
        <taxon>Glossata</taxon>
        <taxon>Ditrysia</taxon>
        <taxon>Papilionoidea</taxon>
        <taxon>Nymphalidae</taxon>
        <taxon>Satyrinae</taxon>
        <taxon>Satyrini</taxon>
        <taxon>Mycalesina</taxon>
        <taxon>Bicyclus</taxon>
    </lineage>
</organism>
<evidence type="ECO:0000313" key="4">
    <source>
        <dbReference type="RefSeq" id="XP_023945111.2"/>
    </source>
</evidence>